<proteinExistence type="predicted"/>
<keyword evidence="3" id="KW-1185">Reference proteome</keyword>
<feature type="transmembrane region" description="Helical" evidence="1">
    <location>
        <begin position="48"/>
        <end position="65"/>
    </location>
</feature>
<evidence type="ECO:0000313" key="3">
    <source>
        <dbReference type="Proteomes" id="UP000501130"/>
    </source>
</evidence>
<evidence type="ECO:0000313" key="2">
    <source>
        <dbReference type="EMBL" id="QJR30106.1"/>
    </source>
</evidence>
<protein>
    <submittedName>
        <fullName evidence="2">DUF3325 domain-containing protein</fullName>
    </submittedName>
</protein>
<keyword evidence="1" id="KW-1133">Transmembrane helix</keyword>
<name>A0ABX6N6V6_9BURK</name>
<sequence length="102" mass="10891">MPEAIYLIAAALLSLVGMSWLALSMDVHWAQVKQIPLADSRPPRATLKALGYAALFVSLLVCLVADRPSIAALVWIMLLVGSAVAVAFALANRPGLLKVIWP</sequence>
<keyword evidence="1" id="KW-0812">Transmembrane</keyword>
<evidence type="ECO:0000256" key="1">
    <source>
        <dbReference type="SAM" id="Phobius"/>
    </source>
</evidence>
<accession>A0ABX6N6V6</accession>
<reference evidence="2 3" key="1">
    <citation type="submission" date="2020-05" db="EMBL/GenBank/DDBJ databases">
        <title>Compete genome of Limnobacter sp. SAORIC-580.</title>
        <authorList>
            <person name="Song J."/>
            <person name="Cho J.-C."/>
        </authorList>
    </citation>
    <scope>NUCLEOTIDE SEQUENCE [LARGE SCALE GENOMIC DNA]</scope>
    <source>
        <strain evidence="2 3">SAORIC-580</strain>
    </source>
</reference>
<organism evidence="2 3">
    <name type="scientific">Limnobacter profundi</name>
    <dbReference type="NCBI Taxonomy" id="2732163"/>
    <lineage>
        <taxon>Bacteria</taxon>
        <taxon>Pseudomonadati</taxon>
        <taxon>Pseudomonadota</taxon>
        <taxon>Betaproteobacteria</taxon>
        <taxon>Burkholderiales</taxon>
        <taxon>Burkholderiaceae</taxon>
        <taxon>Limnobacter</taxon>
    </lineage>
</organism>
<dbReference type="Pfam" id="PF11804">
    <property type="entry name" value="DUF3325"/>
    <property type="match status" value="1"/>
</dbReference>
<dbReference type="RefSeq" id="WP_171099947.1">
    <property type="nucleotide sequence ID" value="NZ_CP053084.1"/>
</dbReference>
<dbReference type="EMBL" id="CP053084">
    <property type="protein sequence ID" value="QJR30106.1"/>
    <property type="molecule type" value="Genomic_DNA"/>
</dbReference>
<dbReference type="InterPro" id="IPR021762">
    <property type="entry name" value="DUF3325"/>
</dbReference>
<feature type="transmembrane region" description="Helical" evidence="1">
    <location>
        <begin position="72"/>
        <end position="91"/>
    </location>
</feature>
<dbReference type="Proteomes" id="UP000501130">
    <property type="component" value="Chromosome"/>
</dbReference>
<keyword evidence="1" id="KW-0472">Membrane</keyword>
<gene>
    <name evidence="2" type="ORF">HKT17_10495</name>
</gene>